<reference evidence="1 2" key="1">
    <citation type="submission" date="2012-06" db="EMBL/GenBank/DDBJ databases">
        <title>Complete sequence of chromosome of Mycobacterium chubuense NBB4.</title>
        <authorList>
            <consortium name="US DOE Joint Genome Institute"/>
            <person name="Lucas S."/>
            <person name="Han J."/>
            <person name="Lapidus A."/>
            <person name="Cheng J.-F."/>
            <person name="Goodwin L."/>
            <person name="Pitluck S."/>
            <person name="Peters L."/>
            <person name="Mikhailova N."/>
            <person name="Teshima H."/>
            <person name="Detter J.C."/>
            <person name="Han C."/>
            <person name="Tapia R."/>
            <person name="Land M."/>
            <person name="Hauser L."/>
            <person name="Kyrpides N."/>
            <person name="Ivanova N."/>
            <person name="Pagani I."/>
            <person name="Mattes T."/>
            <person name="Holmes A."/>
            <person name="Rutledge P."/>
            <person name="Paulsen I."/>
            <person name="Coleman N."/>
            <person name="Woyke T."/>
        </authorList>
    </citation>
    <scope>NUCLEOTIDE SEQUENCE [LARGE SCALE GENOMIC DNA]</scope>
    <source>
        <strain evidence="1 2">NBB4</strain>
    </source>
</reference>
<dbReference type="PATRIC" id="fig|710421.3.peg.96"/>
<evidence type="ECO:0008006" key="3">
    <source>
        <dbReference type="Google" id="ProtNLM"/>
    </source>
</evidence>
<dbReference type="HOGENOM" id="CLU_100171_0_0_11"/>
<dbReference type="eggNOG" id="COG3832">
    <property type="taxonomic scope" value="Bacteria"/>
</dbReference>
<sequence precursor="true">MSTWPFDRRGSGQTIGVTLSDLTTLPLRAGAALRDKRFFHPTGVLCGGTVTRLAPEGEGLPLMSGDVVGRLSKGAGTPGALPDFAGLAWRMQGDADGAHPWDVLTVSSSSRVLLRPVVSWPAAQYSTLMPLGYRGGVYWLRARMRSTVVGGLSVEAIRDQIAGSPLEFVVEQAQGRGDFTTLATLTFDRELCGDEPGCDQPFDPTIRSGTEITLLPRWLTVFRRSAYRNSREGRGAE</sequence>
<keyword evidence="2" id="KW-1185">Reference proteome</keyword>
<organism evidence="1 2">
    <name type="scientific">Mycolicibacterium chubuense (strain NBB4)</name>
    <name type="common">Mycobacterium chubuense</name>
    <dbReference type="NCBI Taxonomy" id="710421"/>
    <lineage>
        <taxon>Bacteria</taxon>
        <taxon>Bacillati</taxon>
        <taxon>Actinomycetota</taxon>
        <taxon>Actinomycetes</taxon>
        <taxon>Mycobacteriales</taxon>
        <taxon>Mycobacteriaceae</taxon>
        <taxon>Mycolicibacterium</taxon>
    </lineage>
</organism>
<dbReference type="Proteomes" id="UP000006057">
    <property type="component" value="Chromosome"/>
</dbReference>
<proteinExistence type="predicted"/>
<name>I4BCC2_MYCCN</name>
<dbReference type="EMBL" id="CP003053">
    <property type="protein sequence ID" value="AFM14929.1"/>
    <property type="molecule type" value="Genomic_DNA"/>
</dbReference>
<protein>
    <recommendedName>
        <fullName evidence="3">Phosphodiesterase</fullName>
    </recommendedName>
</protein>
<evidence type="ECO:0000313" key="2">
    <source>
        <dbReference type="Proteomes" id="UP000006057"/>
    </source>
</evidence>
<dbReference type="STRING" id="710421.Mycch_0102"/>
<dbReference type="KEGG" id="mcb:Mycch_0102"/>
<accession>I4BCC2</accession>
<dbReference type="AlphaFoldDB" id="I4BCC2"/>
<evidence type="ECO:0000313" key="1">
    <source>
        <dbReference type="EMBL" id="AFM14929.1"/>
    </source>
</evidence>
<gene>
    <name evidence="1" type="ordered locus">Mycch_0102</name>
</gene>